<evidence type="ECO:0000259" key="1">
    <source>
        <dbReference type="Pfam" id="PF25050"/>
    </source>
</evidence>
<feature type="non-terminal residue" evidence="2">
    <location>
        <position position="383"/>
    </location>
</feature>
<dbReference type="InterPro" id="IPR056921">
    <property type="entry name" value="TARBP1_dom"/>
</dbReference>
<proteinExistence type="predicted"/>
<dbReference type="PANTHER" id="PTHR12029">
    <property type="entry name" value="RNA METHYLTRANSFERASE"/>
    <property type="match status" value="1"/>
</dbReference>
<evidence type="ECO:0000313" key="3">
    <source>
        <dbReference type="Proteomes" id="UP001497497"/>
    </source>
</evidence>
<organism evidence="2 3">
    <name type="scientific">Lymnaea stagnalis</name>
    <name type="common">Great pond snail</name>
    <name type="synonym">Helix stagnalis</name>
    <dbReference type="NCBI Taxonomy" id="6523"/>
    <lineage>
        <taxon>Eukaryota</taxon>
        <taxon>Metazoa</taxon>
        <taxon>Spiralia</taxon>
        <taxon>Lophotrochozoa</taxon>
        <taxon>Mollusca</taxon>
        <taxon>Gastropoda</taxon>
        <taxon>Heterobranchia</taxon>
        <taxon>Euthyneura</taxon>
        <taxon>Panpulmonata</taxon>
        <taxon>Hygrophila</taxon>
        <taxon>Lymnaeoidea</taxon>
        <taxon>Lymnaeidae</taxon>
        <taxon>Lymnaea</taxon>
    </lineage>
</organism>
<keyword evidence="3" id="KW-1185">Reference proteome</keyword>
<dbReference type="GO" id="GO:0016423">
    <property type="term" value="F:tRNA (guanine) methyltransferase activity"/>
    <property type="evidence" value="ECO:0007669"/>
    <property type="project" value="TreeGrafter"/>
</dbReference>
<reference evidence="2 3" key="1">
    <citation type="submission" date="2024-04" db="EMBL/GenBank/DDBJ databases">
        <authorList>
            <consortium name="Genoscope - CEA"/>
            <person name="William W."/>
        </authorList>
    </citation>
    <scope>NUCLEOTIDE SEQUENCE [LARGE SCALE GENOMIC DNA]</scope>
</reference>
<accession>A0AAV2HNV9</accession>
<dbReference type="GO" id="GO:0030488">
    <property type="term" value="P:tRNA methylation"/>
    <property type="evidence" value="ECO:0007669"/>
    <property type="project" value="TreeGrafter"/>
</dbReference>
<sequence>VNLAHILGDGEKWLVDLFHATIHASEEESAFCKAFTVVTKMFSYYPKSVREECGQEIWQQYTQPLKMTSDGNVDSDSLWKSLYVFYCLKNYFFPLEESVKEDLVFNLSSDNFWTIVQAGLVGVDPSHRKLSMYLLKRLVDTCNKNKCTLNAPVAGETTSKKFSDKVPLFWWSPKYGDQLTVIWDHFFLMIETLEEKQVHVIKPLLPRMQKLLDASSITSEEGLPLLHSSWLVTIVTRCFHHDSIYMSRWGAQILLNLDLNKVPLVKHHQLKFLSHDLLMYLQENKLYSRYEGTFLGNCSPIGQALKTFFANLFSSLTKDQKVEYLRNLLQIICDNSWGSIPMVFVFQGLSHVPADPVVGPELLQLIRQVLQTCLTFHEIVTRG</sequence>
<dbReference type="Proteomes" id="UP001497497">
    <property type="component" value="Unassembled WGS sequence"/>
</dbReference>
<comment type="caution">
    <text evidence="2">The sequence shown here is derived from an EMBL/GenBank/DDBJ whole genome shotgun (WGS) entry which is preliminary data.</text>
</comment>
<name>A0AAV2HNV9_LYMST</name>
<dbReference type="PANTHER" id="PTHR12029:SF11">
    <property type="entry name" value="METHYLTRANSFERASE TARBP1-RELATED"/>
    <property type="match status" value="1"/>
</dbReference>
<dbReference type="EMBL" id="CAXITT010000159">
    <property type="protein sequence ID" value="CAL1534026.1"/>
    <property type="molecule type" value="Genomic_DNA"/>
</dbReference>
<evidence type="ECO:0000313" key="2">
    <source>
        <dbReference type="EMBL" id="CAL1534026.1"/>
    </source>
</evidence>
<feature type="non-terminal residue" evidence="2">
    <location>
        <position position="1"/>
    </location>
</feature>
<dbReference type="AlphaFoldDB" id="A0AAV2HNV9"/>
<dbReference type="InterPro" id="IPR045330">
    <property type="entry name" value="TRM3/TARBP1"/>
</dbReference>
<dbReference type="Pfam" id="PF25050">
    <property type="entry name" value="TARBP1"/>
    <property type="match status" value="1"/>
</dbReference>
<gene>
    <name evidence="2" type="ORF">GSLYS_00007986001</name>
</gene>
<feature type="domain" description="TARBP1" evidence="1">
    <location>
        <begin position="131"/>
        <end position="216"/>
    </location>
</feature>
<protein>
    <recommendedName>
        <fullName evidence="1">TARBP1 domain-containing protein</fullName>
    </recommendedName>
</protein>